<gene>
    <name evidence="1" type="ORF">FUA22_07145</name>
</gene>
<reference evidence="1 2" key="1">
    <citation type="submission" date="2019-08" db="EMBL/GenBank/DDBJ databases">
        <title>Seonamhaeicola sediminis sp. nov., isolated from marine sediment.</title>
        <authorList>
            <person name="Cao W.R."/>
        </authorList>
    </citation>
    <scope>NUCLEOTIDE SEQUENCE [LARGE SCALE GENOMIC DNA]</scope>
    <source>
        <strain evidence="1 2">1505</strain>
    </source>
</reference>
<evidence type="ECO:0000313" key="1">
    <source>
        <dbReference type="EMBL" id="TXG39635.1"/>
    </source>
</evidence>
<dbReference type="EMBL" id="VRKQ01000008">
    <property type="protein sequence ID" value="TXG39635.1"/>
    <property type="molecule type" value="Genomic_DNA"/>
</dbReference>
<dbReference type="RefSeq" id="WP_147767204.1">
    <property type="nucleotide sequence ID" value="NZ_VRKQ01000008.1"/>
</dbReference>
<comment type="caution">
    <text evidence="1">The sequence shown here is derived from an EMBL/GenBank/DDBJ whole genome shotgun (WGS) entry which is preliminary data.</text>
</comment>
<organism evidence="1 2">
    <name type="scientific">Seonamhaeicola maritimus</name>
    <dbReference type="NCBI Taxonomy" id="2591822"/>
    <lineage>
        <taxon>Bacteria</taxon>
        <taxon>Pseudomonadati</taxon>
        <taxon>Bacteroidota</taxon>
        <taxon>Flavobacteriia</taxon>
        <taxon>Flavobacteriales</taxon>
        <taxon>Flavobacteriaceae</taxon>
    </lineage>
</organism>
<dbReference type="Proteomes" id="UP000321080">
    <property type="component" value="Unassembled WGS sequence"/>
</dbReference>
<dbReference type="OrthoDB" id="1352116at2"/>
<dbReference type="AlphaFoldDB" id="A0A5C7GMV5"/>
<name>A0A5C7GMV5_9FLAO</name>
<proteinExistence type="predicted"/>
<accession>A0A5C7GMV5</accession>
<keyword evidence="2" id="KW-1185">Reference proteome</keyword>
<sequence length="204" mass="23619">MKPYLLFFSLAFWSITNAQKIDSKDALLNKIAQETCECVNKKNLNELGISSSQIELEYGLCVMESYGKNKKNADKFLEISFDDEESLESLGVEVALKMMTYCSEFMMKLAGDYAADEFEEAKNDIVVVGFIANVEKSQFNIIELKDTDNRTQKLLWLEFFEGENQLSDLGKLKNKKVRVTYQEREMYDPKIGDYRNFKVIKKIK</sequence>
<protein>
    <submittedName>
        <fullName evidence="1">Uncharacterized protein</fullName>
    </submittedName>
</protein>
<evidence type="ECO:0000313" key="2">
    <source>
        <dbReference type="Proteomes" id="UP000321080"/>
    </source>
</evidence>